<protein>
    <recommendedName>
        <fullName evidence="1">F-box domain-containing protein</fullName>
    </recommendedName>
</protein>
<name>A0A481ZG99_9VIRU</name>
<dbReference type="Gene3D" id="1.20.1280.50">
    <property type="match status" value="1"/>
</dbReference>
<dbReference type="EMBL" id="MK500612">
    <property type="protein sequence ID" value="QBK94072.1"/>
    <property type="molecule type" value="Genomic_DNA"/>
</dbReference>
<gene>
    <name evidence="2" type="ORF">LCPAC406_03860</name>
</gene>
<accession>A0A481ZG99</accession>
<evidence type="ECO:0000313" key="2">
    <source>
        <dbReference type="EMBL" id="QBK94072.1"/>
    </source>
</evidence>
<dbReference type="Pfam" id="PF00646">
    <property type="entry name" value="F-box"/>
    <property type="match status" value="1"/>
</dbReference>
<proteinExistence type="predicted"/>
<evidence type="ECO:0000259" key="1">
    <source>
        <dbReference type="Pfam" id="PF00646"/>
    </source>
</evidence>
<feature type="domain" description="F-box" evidence="1">
    <location>
        <begin position="13"/>
        <end position="47"/>
    </location>
</feature>
<dbReference type="InterPro" id="IPR001810">
    <property type="entry name" value="F-box_dom"/>
</dbReference>
<organism evidence="2">
    <name type="scientific">Pithovirus LCPAC406</name>
    <dbReference type="NCBI Taxonomy" id="2506599"/>
    <lineage>
        <taxon>Viruses</taxon>
        <taxon>Pithoviruses</taxon>
    </lineage>
</organism>
<dbReference type="InterPro" id="IPR036047">
    <property type="entry name" value="F-box-like_dom_sf"/>
</dbReference>
<dbReference type="SUPFAM" id="SSF81383">
    <property type="entry name" value="F-box domain"/>
    <property type="match status" value="1"/>
</dbReference>
<reference evidence="2" key="1">
    <citation type="journal article" date="2019" name="MBio">
        <title>Virus Genomes from Deep Sea Sediments Expand the Ocean Megavirome and Support Independent Origins of Viral Gigantism.</title>
        <authorList>
            <person name="Backstrom D."/>
            <person name="Yutin N."/>
            <person name="Jorgensen S.L."/>
            <person name="Dharamshi J."/>
            <person name="Homa F."/>
            <person name="Zaremba-Niedwiedzka K."/>
            <person name="Spang A."/>
            <person name="Wolf Y.I."/>
            <person name="Koonin E.V."/>
            <person name="Ettema T.J."/>
        </authorList>
    </citation>
    <scope>NUCLEOTIDE SEQUENCE</scope>
</reference>
<sequence>MNIADLESSGDNTIREILLLINPEEISRLCATSRKFNRICTDVSFWRMKVKQDYGMEKKYGATWKKTAINLFKVNMINLNKEWINGCTYAEIVKETLGQKEIIRYLAKFQNEYYPDDVPSYSVFTGHKFTGKIFIPNGDMQHEITNRMDRELTDEEIETLKNVFTSEFAIIYRAFFEIEESYAIPLSRQVYFDDTVQFNGDLTQILQSFIDVYPYIMLFSSLPNHDLNNIIDYE</sequence>